<proteinExistence type="inferred from homology"/>
<name>A0A2Z7BZC5_9LAMI</name>
<comment type="similarity">
    <text evidence="2">Belongs to the peptidase S10 family.</text>
</comment>
<keyword evidence="3" id="KW-0964">Secreted</keyword>
<dbReference type="PROSITE" id="PS00560">
    <property type="entry name" value="CARBOXYPEPT_SER_HIS"/>
    <property type="match status" value="1"/>
</dbReference>
<dbReference type="EMBL" id="KV003144">
    <property type="protein sequence ID" value="KZV37375.1"/>
    <property type="molecule type" value="Genomic_DNA"/>
</dbReference>
<evidence type="ECO:0000256" key="5">
    <source>
        <dbReference type="ARBA" id="ARBA00022670"/>
    </source>
</evidence>
<dbReference type="GO" id="GO:0005773">
    <property type="term" value="C:vacuole"/>
    <property type="evidence" value="ECO:0007669"/>
    <property type="project" value="TreeGrafter"/>
</dbReference>
<feature type="chain" id="PRO_5016439632" evidence="10">
    <location>
        <begin position="28"/>
        <end position="475"/>
    </location>
</feature>
<dbReference type="Gene3D" id="3.40.50.1820">
    <property type="entry name" value="alpha/beta hydrolase"/>
    <property type="match status" value="1"/>
</dbReference>
<dbReference type="FunFam" id="3.40.50.1820:FF:000013">
    <property type="entry name" value="Carboxypeptidase"/>
    <property type="match status" value="1"/>
</dbReference>
<gene>
    <name evidence="11" type="ORF">F511_01243</name>
</gene>
<dbReference type="InterPro" id="IPR033124">
    <property type="entry name" value="Ser_caboxypep_his_AS"/>
</dbReference>
<evidence type="ECO:0000256" key="4">
    <source>
        <dbReference type="ARBA" id="ARBA00022645"/>
    </source>
</evidence>
<evidence type="ECO:0000256" key="8">
    <source>
        <dbReference type="ARBA" id="ARBA00023157"/>
    </source>
</evidence>
<keyword evidence="6 10" id="KW-0732">Signal</keyword>
<evidence type="ECO:0000256" key="7">
    <source>
        <dbReference type="ARBA" id="ARBA00022801"/>
    </source>
</evidence>
<dbReference type="AlphaFoldDB" id="A0A2Z7BZC5"/>
<keyword evidence="4 11" id="KW-0121">Carboxypeptidase</keyword>
<dbReference type="InterPro" id="IPR001563">
    <property type="entry name" value="Peptidase_S10"/>
</dbReference>
<evidence type="ECO:0000256" key="9">
    <source>
        <dbReference type="ARBA" id="ARBA00023180"/>
    </source>
</evidence>
<evidence type="ECO:0000256" key="6">
    <source>
        <dbReference type="ARBA" id="ARBA00022729"/>
    </source>
</evidence>
<dbReference type="FunFam" id="3.40.50.12670:FF:000002">
    <property type="entry name" value="Carboxypeptidase"/>
    <property type="match status" value="1"/>
</dbReference>
<keyword evidence="7" id="KW-0378">Hydrolase</keyword>
<comment type="subcellular location">
    <subcellularLocation>
        <location evidence="1">Secreted</location>
    </subcellularLocation>
</comment>
<keyword evidence="9" id="KW-0325">Glycoprotein</keyword>
<keyword evidence="5" id="KW-0645">Protease</keyword>
<dbReference type="PANTHER" id="PTHR11802:SF198">
    <property type="entry name" value="SERINE CARBOXYPEPTIDASE-LIKE 27"/>
    <property type="match status" value="1"/>
</dbReference>
<accession>A0A2Z7BZC5</accession>
<evidence type="ECO:0000256" key="10">
    <source>
        <dbReference type="SAM" id="SignalP"/>
    </source>
</evidence>
<evidence type="ECO:0000256" key="2">
    <source>
        <dbReference type="ARBA" id="ARBA00009431"/>
    </source>
</evidence>
<dbReference type="Proteomes" id="UP000250235">
    <property type="component" value="Unassembled WGS sequence"/>
</dbReference>
<dbReference type="Gene3D" id="6.10.250.940">
    <property type="match status" value="1"/>
</dbReference>
<dbReference type="GO" id="GO:0006508">
    <property type="term" value="P:proteolysis"/>
    <property type="evidence" value="ECO:0007669"/>
    <property type="project" value="UniProtKB-KW"/>
</dbReference>
<protein>
    <submittedName>
        <fullName evidence="11">Serine carboxypeptidase-like 27-like</fullName>
    </submittedName>
</protein>
<dbReference type="Pfam" id="PF00450">
    <property type="entry name" value="Peptidase_S10"/>
    <property type="match status" value="1"/>
</dbReference>
<dbReference type="Gene3D" id="3.40.50.11320">
    <property type="match status" value="1"/>
</dbReference>
<dbReference type="OrthoDB" id="443318at2759"/>
<dbReference type="PANTHER" id="PTHR11802">
    <property type="entry name" value="SERINE PROTEASE FAMILY S10 SERINE CARBOXYPEPTIDASE"/>
    <property type="match status" value="1"/>
</dbReference>
<keyword evidence="8" id="KW-1015">Disulfide bond</keyword>
<dbReference type="GO" id="GO:0005576">
    <property type="term" value="C:extracellular region"/>
    <property type="evidence" value="ECO:0007669"/>
    <property type="project" value="UniProtKB-SubCell"/>
</dbReference>
<organism evidence="11 12">
    <name type="scientific">Dorcoceras hygrometricum</name>
    <dbReference type="NCBI Taxonomy" id="472368"/>
    <lineage>
        <taxon>Eukaryota</taxon>
        <taxon>Viridiplantae</taxon>
        <taxon>Streptophyta</taxon>
        <taxon>Embryophyta</taxon>
        <taxon>Tracheophyta</taxon>
        <taxon>Spermatophyta</taxon>
        <taxon>Magnoliopsida</taxon>
        <taxon>eudicotyledons</taxon>
        <taxon>Gunneridae</taxon>
        <taxon>Pentapetalae</taxon>
        <taxon>asterids</taxon>
        <taxon>lamiids</taxon>
        <taxon>Lamiales</taxon>
        <taxon>Gesneriaceae</taxon>
        <taxon>Didymocarpoideae</taxon>
        <taxon>Trichosporeae</taxon>
        <taxon>Loxocarpinae</taxon>
        <taxon>Dorcoceras</taxon>
    </lineage>
</organism>
<sequence length="475" mass="53185">MGCKLDPIPCIFFLLCSHVLVSNLCHCYYNAEQESNKITSLPGQPAKVDFDQYSGYITVNEEAGRALFYWLTEAPTKRGPESKPLLLWLNGGPGCSSIGYGAVQEIGPFNVNRDGKSLSLNRYTWSHLANLLFLDSPSGTGFSYSNTSSDLYTSGDKRTAEESYIFLVKWFERFPQYKYRDFYIAGESYTGHYGPQLAQIIYEKNKEMENPVINLKGLLLGNILMEDYYDYKGMFDHWWTNGLISDSTFKKLNDGCASSSPVHPSPDCQKALDQATQEKGNIDEESIFTPLCSKNSSSRSSDLHVESYINLPLLFKAYDPCTESYSTAYFNLPQVQKAFHANTTGIPYPWVACSDILYNNWTDSAPTILPIYRELIAAGLRIWIFTGNADSVVPVPSTRYALNALNLPILTDWHPWHIGKKVGGWSRVYEGLSYVIVNGAGHQVPLHSPNEALILLKSFLENNPMPSGGPLFSDS</sequence>
<dbReference type="FunFam" id="3.40.50.11320:FF:000002">
    <property type="entry name" value="Carboxypeptidase"/>
    <property type="match status" value="1"/>
</dbReference>
<dbReference type="GO" id="GO:0004185">
    <property type="term" value="F:serine-type carboxypeptidase activity"/>
    <property type="evidence" value="ECO:0007669"/>
    <property type="project" value="InterPro"/>
</dbReference>
<evidence type="ECO:0000256" key="1">
    <source>
        <dbReference type="ARBA" id="ARBA00004613"/>
    </source>
</evidence>
<dbReference type="InterPro" id="IPR029058">
    <property type="entry name" value="AB_hydrolase_fold"/>
</dbReference>
<reference evidence="11 12" key="1">
    <citation type="journal article" date="2015" name="Proc. Natl. Acad. Sci. U.S.A.">
        <title>The resurrection genome of Boea hygrometrica: A blueprint for survival of dehydration.</title>
        <authorList>
            <person name="Xiao L."/>
            <person name="Yang G."/>
            <person name="Zhang L."/>
            <person name="Yang X."/>
            <person name="Zhao S."/>
            <person name="Ji Z."/>
            <person name="Zhou Q."/>
            <person name="Hu M."/>
            <person name="Wang Y."/>
            <person name="Chen M."/>
            <person name="Xu Y."/>
            <person name="Jin H."/>
            <person name="Xiao X."/>
            <person name="Hu G."/>
            <person name="Bao F."/>
            <person name="Hu Y."/>
            <person name="Wan P."/>
            <person name="Li L."/>
            <person name="Deng X."/>
            <person name="Kuang T."/>
            <person name="Xiang C."/>
            <person name="Zhu J.K."/>
            <person name="Oliver M.J."/>
            <person name="He Y."/>
        </authorList>
    </citation>
    <scope>NUCLEOTIDE SEQUENCE [LARGE SCALE GENOMIC DNA]</scope>
    <source>
        <strain evidence="12">cv. XS01</strain>
    </source>
</reference>
<evidence type="ECO:0000313" key="11">
    <source>
        <dbReference type="EMBL" id="KZV37375.1"/>
    </source>
</evidence>
<feature type="signal peptide" evidence="10">
    <location>
        <begin position="1"/>
        <end position="27"/>
    </location>
</feature>
<dbReference type="SUPFAM" id="SSF53474">
    <property type="entry name" value="alpha/beta-Hydrolases"/>
    <property type="match status" value="1"/>
</dbReference>
<dbReference type="PRINTS" id="PR00724">
    <property type="entry name" value="CRBOXYPTASEC"/>
</dbReference>
<keyword evidence="12" id="KW-1185">Reference proteome</keyword>
<evidence type="ECO:0000313" key="12">
    <source>
        <dbReference type="Proteomes" id="UP000250235"/>
    </source>
</evidence>
<evidence type="ECO:0000256" key="3">
    <source>
        <dbReference type="ARBA" id="ARBA00022525"/>
    </source>
</evidence>